<dbReference type="GO" id="GO:0003700">
    <property type="term" value="F:DNA-binding transcription factor activity"/>
    <property type="evidence" value="ECO:0007669"/>
    <property type="project" value="InterPro"/>
</dbReference>
<accession>A0A2T3FQY9</accession>
<dbReference type="InterPro" id="IPR005119">
    <property type="entry name" value="LysR_subst-bd"/>
</dbReference>
<dbReference type="InterPro" id="IPR036388">
    <property type="entry name" value="WH-like_DNA-bd_sf"/>
</dbReference>
<comment type="similarity">
    <text evidence="1">Belongs to the LysR transcriptional regulatory family.</text>
</comment>
<dbReference type="EMBL" id="PYLO01000002">
    <property type="protein sequence ID" value="PST37707.1"/>
    <property type="molecule type" value="Genomic_DNA"/>
</dbReference>
<evidence type="ECO:0000259" key="5">
    <source>
        <dbReference type="PROSITE" id="PS50931"/>
    </source>
</evidence>
<dbReference type="PANTHER" id="PTHR30346">
    <property type="entry name" value="TRANSCRIPTIONAL DUAL REGULATOR HCAR-RELATED"/>
    <property type="match status" value="1"/>
</dbReference>
<dbReference type="PANTHER" id="PTHR30346:SF0">
    <property type="entry name" value="HCA OPERON TRANSCRIPTIONAL ACTIVATOR HCAR"/>
    <property type="match status" value="1"/>
</dbReference>
<dbReference type="GO" id="GO:0003677">
    <property type="term" value="F:DNA binding"/>
    <property type="evidence" value="ECO:0007669"/>
    <property type="project" value="UniProtKB-KW"/>
</dbReference>
<comment type="caution">
    <text evidence="6">The sequence shown here is derived from an EMBL/GenBank/DDBJ whole genome shotgun (WGS) entry which is preliminary data.</text>
</comment>
<name>A0A2T3FQY9_9CLOT</name>
<dbReference type="InterPro" id="IPR000847">
    <property type="entry name" value="LysR_HTH_N"/>
</dbReference>
<evidence type="ECO:0000256" key="2">
    <source>
        <dbReference type="ARBA" id="ARBA00023015"/>
    </source>
</evidence>
<dbReference type="GeneID" id="79839194"/>
<dbReference type="SUPFAM" id="SSF53850">
    <property type="entry name" value="Periplasmic binding protein-like II"/>
    <property type="match status" value="1"/>
</dbReference>
<sequence length="300" mass="34574">MELKQLEYFMVACEKGSFNQAAECLYTSQPNVSKVIGMLEQELGRALFERTSRGLRVTPYGETVREYAHNILNHVSLINSLAEDTQERKFTVSTYPSNMIARLLTDFYKKYGCECQISHREGSVEEISDQVSQGISELGIVYVAQKQVPAFRHILSHKKLSFQELDVKPACVYVGPNHPRYEDESIDFTELPQLKFVSGIRDFFSMEHHLNHVSLGAISTDMLNTVVHTNSDHMTMNLLMQSDICSLGIDFLYEDYKQYPIRNLKIRNSEPFLVIGYIYQNEEKLSAEAAWFLEHFKKML</sequence>
<dbReference type="SUPFAM" id="SSF46785">
    <property type="entry name" value="Winged helix' DNA-binding domain"/>
    <property type="match status" value="1"/>
</dbReference>
<evidence type="ECO:0000313" key="7">
    <source>
        <dbReference type="Proteomes" id="UP000241048"/>
    </source>
</evidence>
<gene>
    <name evidence="6" type="ORF">C7U56_07495</name>
</gene>
<dbReference type="PRINTS" id="PR00039">
    <property type="entry name" value="HTHLYSR"/>
</dbReference>
<proteinExistence type="inferred from homology"/>
<dbReference type="GO" id="GO:0032993">
    <property type="term" value="C:protein-DNA complex"/>
    <property type="evidence" value="ECO:0007669"/>
    <property type="project" value="TreeGrafter"/>
</dbReference>
<keyword evidence="4" id="KW-0804">Transcription</keyword>
<evidence type="ECO:0000256" key="4">
    <source>
        <dbReference type="ARBA" id="ARBA00023163"/>
    </source>
</evidence>
<dbReference type="PROSITE" id="PS50931">
    <property type="entry name" value="HTH_LYSR"/>
    <property type="match status" value="1"/>
</dbReference>
<dbReference type="Gene3D" id="1.10.10.10">
    <property type="entry name" value="Winged helix-like DNA-binding domain superfamily/Winged helix DNA-binding domain"/>
    <property type="match status" value="1"/>
</dbReference>
<dbReference type="FunFam" id="1.10.10.10:FF:000001">
    <property type="entry name" value="LysR family transcriptional regulator"/>
    <property type="match status" value="1"/>
</dbReference>
<dbReference type="InterPro" id="IPR036390">
    <property type="entry name" value="WH_DNA-bd_sf"/>
</dbReference>
<dbReference type="CDD" id="cd05466">
    <property type="entry name" value="PBP2_LTTR_substrate"/>
    <property type="match status" value="1"/>
</dbReference>
<dbReference type="AlphaFoldDB" id="A0A2T3FQY9"/>
<protein>
    <submittedName>
        <fullName evidence="6">LysR family transcriptional regulator</fullName>
    </submittedName>
</protein>
<keyword evidence="3" id="KW-0238">DNA-binding</keyword>
<dbReference type="Gene3D" id="3.40.190.290">
    <property type="match status" value="1"/>
</dbReference>
<evidence type="ECO:0000313" key="6">
    <source>
        <dbReference type="EMBL" id="PST37707.1"/>
    </source>
</evidence>
<dbReference type="Pfam" id="PF00126">
    <property type="entry name" value="HTH_1"/>
    <property type="match status" value="1"/>
</dbReference>
<evidence type="ECO:0000256" key="1">
    <source>
        <dbReference type="ARBA" id="ARBA00009437"/>
    </source>
</evidence>
<reference evidence="6 7" key="1">
    <citation type="submission" date="2018-03" db="EMBL/GenBank/DDBJ databases">
        <title>Lachnoclostridium SNUG30386 gen.nov., sp.nov., isolated from human faeces.</title>
        <authorList>
            <person name="Seo B."/>
            <person name="Jeon K."/>
            <person name="Ko G."/>
        </authorList>
    </citation>
    <scope>NUCLEOTIDE SEQUENCE [LARGE SCALE GENOMIC DNA]</scope>
    <source>
        <strain evidence="6 7">SNUG30386</strain>
    </source>
</reference>
<keyword evidence="7" id="KW-1185">Reference proteome</keyword>
<keyword evidence="2" id="KW-0805">Transcription regulation</keyword>
<dbReference type="Pfam" id="PF03466">
    <property type="entry name" value="LysR_substrate"/>
    <property type="match status" value="1"/>
</dbReference>
<organism evidence="6 7">
    <name type="scientific">Clostridium fessum</name>
    <dbReference type="NCBI Taxonomy" id="2126740"/>
    <lineage>
        <taxon>Bacteria</taxon>
        <taxon>Bacillati</taxon>
        <taxon>Bacillota</taxon>
        <taxon>Clostridia</taxon>
        <taxon>Eubacteriales</taxon>
        <taxon>Clostridiaceae</taxon>
        <taxon>Clostridium</taxon>
    </lineage>
</organism>
<dbReference type="Proteomes" id="UP000241048">
    <property type="component" value="Unassembled WGS sequence"/>
</dbReference>
<feature type="domain" description="HTH lysR-type" evidence="5">
    <location>
        <begin position="1"/>
        <end position="58"/>
    </location>
</feature>
<evidence type="ECO:0000256" key="3">
    <source>
        <dbReference type="ARBA" id="ARBA00023125"/>
    </source>
</evidence>
<dbReference type="RefSeq" id="WP_107000780.1">
    <property type="nucleotide sequence ID" value="NZ_CAUWBW010000027.1"/>
</dbReference>